<dbReference type="PANTHER" id="PTHR43536">
    <property type="entry name" value="MANNOSYLGLYCOPROTEIN ENDO-BETA-MANNOSIDASE"/>
    <property type="match status" value="1"/>
</dbReference>
<evidence type="ECO:0000259" key="4">
    <source>
        <dbReference type="PROSITE" id="PS50022"/>
    </source>
</evidence>
<dbReference type="InterPro" id="IPR036156">
    <property type="entry name" value="Beta-gal/glucu_dom_sf"/>
</dbReference>
<dbReference type="OrthoDB" id="9801077at2"/>
<proteinExistence type="inferred from homology"/>
<dbReference type="SUPFAM" id="SSF51445">
    <property type="entry name" value="(Trans)glycosidases"/>
    <property type="match status" value="1"/>
</dbReference>
<dbReference type="InterPro" id="IPR041351">
    <property type="entry name" value="Ig_GlcNase"/>
</dbReference>
<feature type="domain" description="F5/8 type C" evidence="4">
    <location>
        <begin position="709"/>
        <end position="844"/>
    </location>
</feature>
<dbReference type="SUPFAM" id="SSF49303">
    <property type="entry name" value="beta-Galactosidase/glucuronidase domain"/>
    <property type="match status" value="3"/>
</dbReference>
<reference evidence="6" key="1">
    <citation type="submission" date="2016-10" db="EMBL/GenBank/DDBJ databases">
        <authorList>
            <person name="Varghese N."/>
            <person name="Submissions S."/>
        </authorList>
    </citation>
    <scope>NUCLEOTIDE SEQUENCE [LARGE SCALE GENOMIC DNA]</scope>
    <source>
        <strain evidence="6">Gh-48</strain>
    </source>
</reference>
<dbReference type="Gene3D" id="2.60.120.260">
    <property type="entry name" value="Galactose-binding domain-like"/>
    <property type="match status" value="2"/>
</dbReference>
<dbReference type="Gene3D" id="3.20.20.80">
    <property type="entry name" value="Glycosidases"/>
    <property type="match status" value="1"/>
</dbReference>
<dbReference type="PANTHER" id="PTHR43536:SF1">
    <property type="entry name" value="MANNOSYLGLYCOPROTEIN ENDO-BETA-MANNOSIDASE"/>
    <property type="match status" value="1"/>
</dbReference>
<evidence type="ECO:0000256" key="1">
    <source>
        <dbReference type="ARBA" id="ARBA00007401"/>
    </source>
</evidence>
<gene>
    <name evidence="5" type="ORF">SAMN05192574_101589</name>
</gene>
<organism evidence="5 6">
    <name type="scientific">Mucilaginibacter gossypiicola</name>
    <dbReference type="NCBI Taxonomy" id="551995"/>
    <lineage>
        <taxon>Bacteria</taxon>
        <taxon>Pseudomonadati</taxon>
        <taxon>Bacteroidota</taxon>
        <taxon>Sphingobacteriia</taxon>
        <taxon>Sphingobacteriales</taxon>
        <taxon>Sphingobacteriaceae</taxon>
        <taxon>Mucilaginibacter</taxon>
    </lineage>
</organism>
<dbReference type="Pfam" id="PF22666">
    <property type="entry name" value="Glyco_hydro_2_N2"/>
    <property type="match status" value="1"/>
</dbReference>
<evidence type="ECO:0000313" key="6">
    <source>
        <dbReference type="Proteomes" id="UP000198942"/>
    </source>
</evidence>
<dbReference type="AlphaFoldDB" id="A0A1H8AMT6"/>
<dbReference type="InterPro" id="IPR008979">
    <property type="entry name" value="Galactose-bd-like_sf"/>
</dbReference>
<evidence type="ECO:0000313" key="5">
    <source>
        <dbReference type="EMBL" id="SEM72072.1"/>
    </source>
</evidence>
<dbReference type="InterPro" id="IPR013783">
    <property type="entry name" value="Ig-like_fold"/>
</dbReference>
<keyword evidence="2 5" id="KW-0378">Hydrolase</keyword>
<keyword evidence="3" id="KW-0326">Glycosidase</keyword>
<evidence type="ECO:0000256" key="3">
    <source>
        <dbReference type="ARBA" id="ARBA00023295"/>
    </source>
</evidence>
<dbReference type="RefSeq" id="WP_091207390.1">
    <property type="nucleotide sequence ID" value="NZ_FOCL01000001.1"/>
</dbReference>
<evidence type="ECO:0000256" key="2">
    <source>
        <dbReference type="ARBA" id="ARBA00022801"/>
    </source>
</evidence>
<dbReference type="SUPFAM" id="SSF49785">
    <property type="entry name" value="Galactose-binding domain-like"/>
    <property type="match status" value="2"/>
</dbReference>
<dbReference type="Proteomes" id="UP000198942">
    <property type="component" value="Unassembled WGS sequence"/>
</dbReference>
<dbReference type="PROSITE" id="PS50022">
    <property type="entry name" value="FA58C_3"/>
    <property type="match status" value="1"/>
</dbReference>
<dbReference type="Gene3D" id="2.60.40.10">
    <property type="entry name" value="Immunoglobulins"/>
    <property type="match status" value="3"/>
</dbReference>
<dbReference type="InterPro" id="IPR006102">
    <property type="entry name" value="Ig-like_GH2"/>
</dbReference>
<dbReference type="Pfam" id="PF18368">
    <property type="entry name" value="Ig_GlcNase"/>
    <property type="match status" value="1"/>
</dbReference>
<protein>
    <submittedName>
        <fullName evidence="5">Glycosyl hydrolases family 2, sugar binding domain</fullName>
    </submittedName>
</protein>
<name>A0A1H8AMT6_9SPHI</name>
<dbReference type="Pfam" id="PF00754">
    <property type="entry name" value="F5_F8_type_C"/>
    <property type="match status" value="1"/>
</dbReference>
<accession>A0A1H8AMT6</accession>
<comment type="similarity">
    <text evidence="1">Belongs to the glycosyl hydrolase 2 family.</text>
</comment>
<keyword evidence="6" id="KW-1185">Reference proteome</keyword>
<dbReference type="InterPro" id="IPR054593">
    <property type="entry name" value="Beta-mannosidase-like_N2"/>
</dbReference>
<dbReference type="STRING" id="551995.SAMN05192574_101589"/>
<dbReference type="GO" id="GO:0004553">
    <property type="term" value="F:hydrolase activity, hydrolyzing O-glycosyl compounds"/>
    <property type="evidence" value="ECO:0007669"/>
    <property type="project" value="InterPro"/>
</dbReference>
<dbReference type="GO" id="GO:0005975">
    <property type="term" value="P:carbohydrate metabolic process"/>
    <property type="evidence" value="ECO:0007669"/>
    <property type="project" value="InterPro"/>
</dbReference>
<dbReference type="InterPro" id="IPR000421">
    <property type="entry name" value="FA58C"/>
</dbReference>
<dbReference type="InterPro" id="IPR017853">
    <property type="entry name" value="GH"/>
</dbReference>
<dbReference type="Pfam" id="PF00703">
    <property type="entry name" value="Glyco_hydro_2"/>
    <property type="match status" value="1"/>
</dbReference>
<dbReference type="InterPro" id="IPR043534">
    <property type="entry name" value="EBDG/EBM"/>
</dbReference>
<dbReference type="EMBL" id="FOCL01000001">
    <property type="protein sequence ID" value="SEM72072.1"/>
    <property type="molecule type" value="Genomic_DNA"/>
</dbReference>
<sequence length="989" mass="111983">MINIYKIKKSILLFTSVIMMVNKTSAQEIFYLNNTNKQITWKVKAQADLGADSLDIYKNNYAATDWVKAIVPGTVFSSYVAAGLEKDPNFADNIYKVDKKKYDRSFWYRTEFNVPANFTKQKIWLNFKGINRKAEIYLNGKKIGSLDGFMQRGMYDITKMVNKNSANTLAVLVYCPLNPLVNYASPTYIPSASWDWMPYVPGLNSGITDDVYLTNTGSLTINDPWIRTEVPTTARAEVSVSLGVKNSTDGFQTGVLTGVINPGNIQFTQKVFVGANSNAEIRIDPKHFSQLIINGPRLWWPNGYGEANLYTCNLSLKLGDEVSDSKQIKFGIKKYSYDTVGHVLHLYVNGTKVFLKGGNWGMAEYMLRCRGDEYDTKVRLHKEMNFNIIRNWIGSTTDEEFYDACDKYGMMVWDDFWLNSIPNLPNDVNTFNANAIEKIKRFRNHPSIAIWCGDNEGEPLPPLNNWLREDISAYDGNDRYYQPNSHAGNLTGSGPWTNFDPRWYFSRFPNGFGGNQGWGLRSEIGTAVFTNFDSFKKFMPKDKWWPRNEMWNLHFFGPSAGNAGPDRYDDGIKNRYGAASGIEDYCRKAQLLNIETNKAMYEGWEDNIWEDASGIMTWMSQSAYPSLVWQTYDYYYDLTGAYWGAKKACEPLHIQWNPVNNAIKVINTTRNDENELTAYADVYNSDGQIVKQYSLAKTIDAPSNTALNCFTMAFADNRENLALNKPAFASSTTMGEAGSVTDGNSGSRWASNSTDAEWIYVDLGKEQEINGAKLNWEEAYGKAFKIQVSDDAKTWKDVYESGDGHVGVQQITFDEVKGRYVRMYGLQRGSGWGYSLWDFEVYGGAPQSSGLTDVHFIKLKLVDKNGKLISDNFYWRGNKRTDFTALNQLPKVNLKVSSVIKQINSRYYVDAKISNPSSSKAVAFAIRVQATKASTGEQVLPAIMNDNYFSLMRGESKDIRIEFDAALLGKDHVKLLVQPYNDPVMAQNK</sequence>